<gene>
    <name evidence="6" type="ORF">SteCoe_8544</name>
</gene>
<reference evidence="6 7" key="1">
    <citation type="submission" date="2016-11" db="EMBL/GenBank/DDBJ databases">
        <title>The macronuclear genome of Stentor coeruleus: a giant cell with tiny introns.</title>
        <authorList>
            <person name="Slabodnick M."/>
            <person name="Ruby J.G."/>
            <person name="Reiff S.B."/>
            <person name="Swart E.C."/>
            <person name="Gosai S."/>
            <person name="Prabakaran S."/>
            <person name="Witkowska E."/>
            <person name="Larue G.E."/>
            <person name="Fisher S."/>
            <person name="Freeman R.M."/>
            <person name="Gunawardena J."/>
            <person name="Chu W."/>
            <person name="Stover N.A."/>
            <person name="Gregory B.D."/>
            <person name="Nowacki M."/>
            <person name="Derisi J."/>
            <person name="Roy S.W."/>
            <person name="Marshall W.F."/>
            <person name="Sood P."/>
        </authorList>
    </citation>
    <scope>NUCLEOTIDE SEQUENCE [LARGE SCALE GENOMIC DNA]</scope>
    <source>
        <strain evidence="6">WM001</strain>
    </source>
</reference>
<evidence type="ECO:0000313" key="6">
    <source>
        <dbReference type="EMBL" id="OMJ89340.1"/>
    </source>
</evidence>
<keyword evidence="3" id="KW-0862">Zinc</keyword>
<dbReference type="OrthoDB" id="426657at2759"/>
<accession>A0A1R2CK66</accession>
<evidence type="ECO:0000256" key="2">
    <source>
        <dbReference type="ARBA" id="ARBA00022771"/>
    </source>
</evidence>
<keyword evidence="7" id="KW-1185">Reference proteome</keyword>
<dbReference type="InterPro" id="IPR017907">
    <property type="entry name" value="Znf_RING_CS"/>
</dbReference>
<dbReference type="SMART" id="SM00184">
    <property type="entry name" value="RING"/>
    <property type="match status" value="2"/>
</dbReference>
<dbReference type="InterPro" id="IPR018957">
    <property type="entry name" value="Znf_C3HC4_RING-type"/>
</dbReference>
<dbReference type="InterPro" id="IPR013083">
    <property type="entry name" value="Znf_RING/FYVE/PHD"/>
</dbReference>
<evidence type="ECO:0000256" key="4">
    <source>
        <dbReference type="PROSITE-ProRule" id="PRU00175"/>
    </source>
</evidence>
<dbReference type="Pfam" id="PF00097">
    <property type="entry name" value="zf-C3HC4"/>
    <property type="match status" value="1"/>
</dbReference>
<proteinExistence type="predicted"/>
<organism evidence="6 7">
    <name type="scientific">Stentor coeruleus</name>
    <dbReference type="NCBI Taxonomy" id="5963"/>
    <lineage>
        <taxon>Eukaryota</taxon>
        <taxon>Sar</taxon>
        <taxon>Alveolata</taxon>
        <taxon>Ciliophora</taxon>
        <taxon>Postciliodesmatophora</taxon>
        <taxon>Heterotrichea</taxon>
        <taxon>Heterotrichida</taxon>
        <taxon>Stentoridae</taxon>
        <taxon>Stentor</taxon>
    </lineage>
</organism>
<evidence type="ECO:0000256" key="3">
    <source>
        <dbReference type="ARBA" id="ARBA00022833"/>
    </source>
</evidence>
<dbReference type="Proteomes" id="UP000187209">
    <property type="component" value="Unassembled WGS sequence"/>
</dbReference>
<name>A0A1R2CK66_9CILI</name>
<dbReference type="PROSITE" id="PS00518">
    <property type="entry name" value="ZF_RING_1"/>
    <property type="match status" value="1"/>
</dbReference>
<dbReference type="GO" id="GO:0008270">
    <property type="term" value="F:zinc ion binding"/>
    <property type="evidence" value="ECO:0007669"/>
    <property type="project" value="UniProtKB-KW"/>
</dbReference>
<comment type="caution">
    <text evidence="6">The sequence shown here is derived from an EMBL/GenBank/DDBJ whole genome shotgun (WGS) entry which is preliminary data.</text>
</comment>
<dbReference type="Gene3D" id="3.30.40.10">
    <property type="entry name" value="Zinc/RING finger domain, C3HC4 (zinc finger)"/>
    <property type="match status" value="1"/>
</dbReference>
<evidence type="ECO:0000313" key="7">
    <source>
        <dbReference type="Proteomes" id="UP000187209"/>
    </source>
</evidence>
<protein>
    <recommendedName>
        <fullName evidence="5">RING-type domain-containing protein</fullName>
    </recommendedName>
</protein>
<keyword evidence="2 4" id="KW-0863">Zinc-finger</keyword>
<sequence>MDKNTIEIPQSNHSSIVLDTETQIKILIDTILFISNYLSPEIITDLESNDLKRIYDEIVNLNTLSANHLQFLIDEFKCKLCREELIEVAIHCNHSFCIKCIQDYINSQNSSQFLINIHPNQELIFTCPICRTHLSSIDINKIFPNDEKNTQINPSLIKCPNCNIFRSGKLFAPICKDKCLVCIKKCIFENIYQCEKCYCSYKNKDLLEMIFICPSCRKGFYFIGDNMQTLCNDAILCSNCANSAIEKSGCFCLKHLLSLDEKLEIARSLFKICDICGDEIHFKKFPRKSCCDKKVCYFCFKQKTNCPGCFNSISTRCREDISKFFSEILNFS</sequence>
<feature type="domain" description="RING-type" evidence="5">
    <location>
        <begin position="78"/>
        <end position="131"/>
    </location>
</feature>
<dbReference type="AlphaFoldDB" id="A0A1R2CK66"/>
<evidence type="ECO:0000256" key="1">
    <source>
        <dbReference type="ARBA" id="ARBA00022723"/>
    </source>
</evidence>
<dbReference type="InterPro" id="IPR001841">
    <property type="entry name" value="Znf_RING"/>
</dbReference>
<keyword evidence="1" id="KW-0479">Metal-binding</keyword>
<dbReference type="SUPFAM" id="SSF57850">
    <property type="entry name" value="RING/U-box"/>
    <property type="match status" value="1"/>
</dbReference>
<dbReference type="PROSITE" id="PS50089">
    <property type="entry name" value="ZF_RING_2"/>
    <property type="match status" value="1"/>
</dbReference>
<evidence type="ECO:0000259" key="5">
    <source>
        <dbReference type="PROSITE" id="PS50089"/>
    </source>
</evidence>
<dbReference type="EMBL" id="MPUH01000128">
    <property type="protein sequence ID" value="OMJ89340.1"/>
    <property type="molecule type" value="Genomic_DNA"/>
</dbReference>